<evidence type="ECO:0000256" key="1">
    <source>
        <dbReference type="ARBA" id="ARBA00023002"/>
    </source>
</evidence>
<dbReference type="PANTHER" id="PTHR30524:SF0">
    <property type="entry name" value="ALTRONATE OXIDOREDUCTASE-RELATED"/>
    <property type="match status" value="1"/>
</dbReference>
<evidence type="ECO:0000313" key="5">
    <source>
        <dbReference type="EMBL" id="MVN20075.1"/>
    </source>
</evidence>
<dbReference type="Proteomes" id="UP000462014">
    <property type="component" value="Unassembled WGS sequence"/>
</dbReference>
<keyword evidence="6" id="KW-1185">Reference proteome</keyword>
<dbReference type="EMBL" id="WPIK01000001">
    <property type="protein sequence ID" value="MVN20075.1"/>
    <property type="molecule type" value="Genomic_DNA"/>
</dbReference>
<dbReference type="PANTHER" id="PTHR30524">
    <property type="entry name" value="MANNITOL-1-PHOSPHATE 5-DEHYDROGENASE"/>
    <property type="match status" value="1"/>
</dbReference>
<dbReference type="Gene3D" id="1.10.1040.10">
    <property type="entry name" value="N-(1-d-carboxylethyl)-l-norvaline Dehydrogenase, domain 2"/>
    <property type="match status" value="1"/>
</dbReference>
<name>A0A7K1SRY5_9SPHI</name>
<dbReference type="Pfam" id="PF08125">
    <property type="entry name" value="Mannitol_dh_C"/>
    <property type="match status" value="1"/>
</dbReference>
<evidence type="ECO:0000313" key="6">
    <source>
        <dbReference type="Proteomes" id="UP000462014"/>
    </source>
</evidence>
<comment type="caution">
    <text evidence="5">The sequence shown here is derived from an EMBL/GenBank/DDBJ whole genome shotgun (WGS) entry which is preliminary data.</text>
</comment>
<dbReference type="Gene3D" id="3.40.50.720">
    <property type="entry name" value="NAD(P)-binding Rossmann-like Domain"/>
    <property type="match status" value="1"/>
</dbReference>
<proteinExistence type="predicted"/>
<dbReference type="GO" id="GO:0019592">
    <property type="term" value="P:mannitol catabolic process"/>
    <property type="evidence" value="ECO:0007669"/>
    <property type="project" value="TreeGrafter"/>
</dbReference>
<dbReference type="EC" id="1.1.1.58" evidence="5"/>
<accession>A0A7K1SRY5</accession>
<gene>
    <name evidence="5" type="ORF">GO621_00815</name>
</gene>
<evidence type="ECO:0000256" key="2">
    <source>
        <dbReference type="ARBA" id="ARBA00023027"/>
    </source>
</evidence>
<feature type="domain" description="Mannitol dehydrogenase C-terminal" evidence="4">
    <location>
        <begin position="284"/>
        <end position="484"/>
    </location>
</feature>
<dbReference type="GO" id="GO:0009026">
    <property type="term" value="F:tagaturonate reductase activity"/>
    <property type="evidence" value="ECO:0007669"/>
    <property type="project" value="UniProtKB-EC"/>
</dbReference>
<evidence type="ECO:0000259" key="4">
    <source>
        <dbReference type="Pfam" id="PF08125"/>
    </source>
</evidence>
<dbReference type="SUPFAM" id="SSF51735">
    <property type="entry name" value="NAD(P)-binding Rossmann-fold domains"/>
    <property type="match status" value="1"/>
</dbReference>
<reference evidence="5 6" key="1">
    <citation type="submission" date="2019-12" db="EMBL/GenBank/DDBJ databases">
        <title>Mucilaginibacter sp. HMF7410 genome sequencing and assembly.</title>
        <authorList>
            <person name="Kang H."/>
            <person name="Cha I."/>
            <person name="Kim H."/>
            <person name="Joh K."/>
        </authorList>
    </citation>
    <scope>NUCLEOTIDE SEQUENCE [LARGE SCALE GENOMIC DNA]</scope>
    <source>
        <strain evidence="5 6">HMF7410</strain>
    </source>
</reference>
<feature type="domain" description="Mannitol dehydrogenase N-terminal" evidence="3">
    <location>
        <begin position="29"/>
        <end position="265"/>
    </location>
</feature>
<dbReference type="Pfam" id="PF01232">
    <property type="entry name" value="Mannitol_dh"/>
    <property type="match status" value="1"/>
</dbReference>
<dbReference type="InterPro" id="IPR036291">
    <property type="entry name" value="NAD(P)-bd_dom_sf"/>
</dbReference>
<dbReference type="RefSeq" id="WP_157563027.1">
    <property type="nucleotide sequence ID" value="NZ_WPIK01000001.1"/>
</dbReference>
<keyword evidence="2" id="KW-0520">NAD</keyword>
<dbReference type="SUPFAM" id="SSF48179">
    <property type="entry name" value="6-phosphogluconate dehydrogenase C-terminal domain-like"/>
    <property type="match status" value="1"/>
</dbReference>
<sequence>MILSKSNLKEIQSQEVIVPDEAILSLPEKVLQFGTGVLLRGLPDYFIDKANREGVFNGRIVVVKSTSTGSSSEFDDQDGLYTLCVKGIENGQKIEENIICSAISRVLSAGEHWEEILKCAQKPEMKIVISNTTEVGIQLVKEDIKLSPPTSFPGKLLAFLVERYKAFNGSEESGMVIVPTELIVGNGDKLKSIVLELAAFNQLDAALIDWLDKSNSFCNSLVDRIVPGKPDAETVSAFQEKAGYEDKLLTVSEVYRLWAIEGNEKVKAVLSFAEADKGVIIAPDIEIYRELKLRMLNGTHTLSCGLAFLAGFNTVKEAMDDETFSSFVSELMKEEIASSIPYEVSKQQTDGFAGQVLDRFRNPHIKHQWIAITVQFSAKLKMRVVPVLVKHYQKSDQIPARIALGFAAYIAFMQVQKEENGKFYGGVNGKSYPVNDDQARFFYDLKNSIPADILTYTILNNTELWGTDLTLLPGFEDAVQQYFAKITSEGALKAAEGLSVKNKI</sequence>
<dbReference type="InterPro" id="IPR008927">
    <property type="entry name" value="6-PGluconate_DH-like_C_sf"/>
</dbReference>
<dbReference type="AlphaFoldDB" id="A0A7K1SRY5"/>
<dbReference type="GO" id="GO:0005829">
    <property type="term" value="C:cytosol"/>
    <property type="evidence" value="ECO:0007669"/>
    <property type="project" value="TreeGrafter"/>
</dbReference>
<dbReference type="InterPro" id="IPR013131">
    <property type="entry name" value="Mannitol_DH_N"/>
</dbReference>
<protein>
    <submittedName>
        <fullName evidence="5">Tagaturonate reductase</fullName>
        <ecNumber evidence="5">1.1.1.58</ecNumber>
    </submittedName>
</protein>
<dbReference type="InterPro" id="IPR013118">
    <property type="entry name" value="Mannitol_DH_C"/>
</dbReference>
<evidence type="ECO:0000259" key="3">
    <source>
        <dbReference type="Pfam" id="PF01232"/>
    </source>
</evidence>
<keyword evidence="1 5" id="KW-0560">Oxidoreductase</keyword>
<organism evidence="5 6">
    <name type="scientific">Mucilaginibacter arboris</name>
    <dbReference type="NCBI Taxonomy" id="2682090"/>
    <lineage>
        <taxon>Bacteria</taxon>
        <taxon>Pseudomonadati</taxon>
        <taxon>Bacteroidota</taxon>
        <taxon>Sphingobacteriia</taxon>
        <taxon>Sphingobacteriales</taxon>
        <taxon>Sphingobacteriaceae</taxon>
        <taxon>Mucilaginibacter</taxon>
    </lineage>
</organism>
<dbReference type="InterPro" id="IPR013328">
    <property type="entry name" value="6PGD_dom2"/>
</dbReference>
<dbReference type="GO" id="GO:0008926">
    <property type="term" value="F:mannitol-1-phosphate 5-dehydrogenase activity"/>
    <property type="evidence" value="ECO:0007669"/>
    <property type="project" value="TreeGrafter"/>
</dbReference>
<dbReference type="NCBIfam" id="NF002969">
    <property type="entry name" value="PRK03643.1"/>
    <property type="match status" value="1"/>
</dbReference>